<dbReference type="AlphaFoldDB" id="A0A6L5WI69"/>
<keyword evidence="4" id="KW-0472">Membrane</keyword>
<dbReference type="InterPro" id="IPR004872">
    <property type="entry name" value="Lipoprotein_NlpA"/>
</dbReference>
<dbReference type="PIRSF" id="PIRSF002854">
    <property type="entry name" value="MetQ"/>
    <property type="match status" value="1"/>
</dbReference>
<keyword evidence="6" id="KW-0449">Lipoprotein</keyword>
<evidence type="ECO:0000313" key="8">
    <source>
        <dbReference type="EMBL" id="MSN96819.1"/>
    </source>
</evidence>
<accession>A0A6L5WI69</accession>
<organism evidence="8 9">
    <name type="scientific">Campylobacter portucalensis</name>
    <dbReference type="NCBI Taxonomy" id="2608384"/>
    <lineage>
        <taxon>Bacteria</taxon>
        <taxon>Pseudomonadati</taxon>
        <taxon>Campylobacterota</taxon>
        <taxon>Epsilonproteobacteria</taxon>
        <taxon>Campylobacterales</taxon>
        <taxon>Campylobacteraceae</taxon>
        <taxon>Campylobacter</taxon>
    </lineage>
</organism>
<dbReference type="Pfam" id="PF03180">
    <property type="entry name" value="Lipoprotein_9"/>
    <property type="match status" value="1"/>
</dbReference>
<dbReference type="Gene3D" id="3.40.190.10">
    <property type="entry name" value="Periplasmic binding protein-like II"/>
    <property type="match status" value="2"/>
</dbReference>
<dbReference type="RefSeq" id="WP_154571084.1">
    <property type="nucleotide sequence ID" value="NZ_VWSJ01000025.1"/>
</dbReference>
<gene>
    <name evidence="8" type="ORF">F1B92_06525</name>
</gene>
<proteinExistence type="inferred from homology"/>
<evidence type="ECO:0000313" key="9">
    <source>
        <dbReference type="Proteomes" id="UP000476338"/>
    </source>
</evidence>
<reference evidence="8 9" key="1">
    <citation type="submission" date="2019-09" db="EMBL/GenBank/DDBJ databases">
        <authorList>
            <person name="Silva M."/>
            <person name="Pereira G."/>
            <person name="Lopes-Da-Costa L."/>
            <person name="Silva E."/>
        </authorList>
    </citation>
    <scope>NUCLEOTIDE SEQUENCE [LARGE SCALE GENOMIC DNA]</scope>
    <source>
        <strain evidence="8 9">FMV-PI01</strain>
    </source>
</reference>
<feature type="signal peptide" evidence="7">
    <location>
        <begin position="1"/>
        <end position="20"/>
    </location>
</feature>
<evidence type="ECO:0000256" key="5">
    <source>
        <dbReference type="ARBA" id="ARBA00023139"/>
    </source>
</evidence>
<keyword evidence="3 7" id="KW-0732">Signal</keyword>
<dbReference type="GO" id="GO:0016020">
    <property type="term" value="C:membrane"/>
    <property type="evidence" value="ECO:0007669"/>
    <property type="project" value="UniProtKB-SubCell"/>
</dbReference>
<dbReference type="PANTHER" id="PTHR30429">
    <property type="entry name" value="D-METHIONINE-BINDING LIPOPROTEIN METQ"/>
    <property type="match status" value="1"/>
</dbReference>
<evidence type="ECO:0000256" key="4">
    <source>
        <dbReference type="ARBA" id="ARBA00023136"/>
    </source>
</evidence>
<evidence type="ECO:0000256" key="7">
    <source>
        <dbReference type="SAM" id="SignalP"/>
    </source>
</evidence>
<protein>
    <submittedName>
        <fullName evidence="8">Methionine ABC transporter substrate-binding protein</fullName>
    </submittedName>
</protein>
<comment type="caution">
    <text evidence="8">The sequence shown here is derived from an EMBL/GenBank/DDBJ whole genome shotgun (WGS) entry which is preliminary data.</text>
</comment>
<dbReference type="SUPFAM" id="SSF53850">
    <property type="entry name" value="Periplasmic binding protein-like II"/>
    <property type="match status" value="1"/>
</dbReference>
<name>A0A6L5WI69_9BACT</name>
<evidence type="ECO:0000256" key="1">
    <source>
        <dbReference type="ARBA" id="ARBA00004635"/>
    </source>
</evidence>
<feature type="chain" id="PRO_5026854965" evidence="7">
    <location>
        <begin position="21"/>
        <end position="251"/>
    </location>
</feature>
<comment type="similarity">
    <text evidence="2">Belongs to the NlpA lipoprotein family.</text>
</comment>
<sequence length="251" mass="27943">MKSIIKTSILSLILSLNLSAKTIHVGAVPVPHAEILEVVKPLLKEKGYTLQITEMDDKILNQALNSGDIDANFYQHKPYLDEFNKEHKTDLVELVGVHIEPMTIYSKKIKNLKELKNGSKVSIPNDPINEKRALILLDKAGLIKFDAKNFIITKNDKNLKIITLLAATLPRSIDDVDISIISTSYALAGGLDPKIHGLFVEDKDSPYINIVAIKRGNLGGEKFEALKKALNSDKVRDFIEKTYKNSVIPAF</sequence>
<dbReference type="PANTHER" id="PTHR30429:SF0">
    <property type="entry name" value="METHIONINE-BINDING LIPOPROTEIN METQ"/>
    <property type="match status" value="1"/>
</dbReference>
<dbReference type="EMBL" id="VWSJ01000025">
    <property type="protein sequence ID" value="MSN96819.1"/>
    <property type="molecule type" value="Genomic_DNA"/>
</dbReference>
<evidence type="ECO:0000256" key="3">
    <source>
        <dbReference type="ARBA" id="ARBA00022729"/>
    </source>
</evidence>
<evidence type="ECO:0000256" key="6">
    <source>
        <dbReference type="ARBA" id="ARBA00023288"/>
    </source>
</evidence>
<keyword evidence="5" id="KW-0564">Palmitate</keyword>
<evidence type="ECO:0000256" key="2">
    <source>
        <dbReference type="ARBA" id="ARBA00008973"/>
    </source>
</evidence>
<comment type="subcellular location">
    <subcellularLocation>
        <location evidence="1">Membrane</location>
        <topology evidence="1">Lipid-anchor</topology>
    </subcellularLocation>
</comment>
<dbReference type="Proteomes" id="UP000476338">
    <property type="component" value="Unassembled WGS sequence"/>
</dbReference>
<reference evidence="8 9" key="2">
    <citation type="submission" date="2020-03" db="EMBL/GenBank/DDBJ databases">
        <title>Campylobacter portucalensis sp. nov., a new species of Campylobacter isolated from the reproductive tract of bulls.</title>
        <authorList>
            <person name="Silva M.F."/>
            <person name="Pereira G."/>
            <person name="Carneiro C."/>
            <person name="Hemphill A."/>
            <person name="Mateus L."/>
            <person name="Lopes-Da-Costa L."/>
            <person name="Silva E."/>
        </authorList>
    </citation>
    <scope>NUCLEOTIDE SEQUENCE [LARGE SCALE GENOMIC DNA]</scope>
    <source>
        <strain evidence="8 9">FMV-PI01</strain>
    </source>
</reference>
<keyword evidence="9" id="KW-1185">Reference proteome</keyword>